<feature type="transmembrane region" description="Helical" evidence="5">
    <location>
        <begin position="93"/>
        <end position="115"/>
    </location>
</feature>
<dbReference type="Pfam" id="PF00916">
    <property type="entry name" value="Sulfate_transp"/>
    <property type="match status" value="1"/>
</dbReference>
<dbReference type="STRING" id="1304281.ACM44_04445"/>
<dbReference type="RefSeq" id="WP_083993645.1">
    <property type="nucleotide sequence ID" value="NZ_LFNG01000005.1"/>
</dbReference>
<feature type="transmembrane region" description="Helical" evidence="5">
    <location>
        <begin position="46"/>
        <end position="63"/>
    </location>
</feature>
<dbReference type="InterPro" id="IPR011547">
    <property type="entry name" value="SLC26A/SulP_dom"/>
</dbReference>
<dbReference type="Proteomes" id="UP000035900">
    <property type="component" value="Unassembled WGS sequence"/>
</dbReference>
<accession>A0A0J7J1E9</accession>
<dbReference type="PROSITE" id="PS50801">
    <property type="entry name" value="STAS"/>
    <property type="match status" value="1"/>
</dbReference>
<feature type="transmembrane region" description="Helical" evidence="5">
    <location>
        <begin position="21"/>
        <end position="40"/>
    </location>
</feature>
<dbReference type="GO" id="GO:0016020">
    <property type="term" value="C:membrane"/>
    <property type="evidence" value="ECO:0007669"/>
    <property type="project" value="UniProtKB-SubCell"/>
</dbReference>
<feature type="domain" description="STAS" evidence="6">
    <location>
        <begin position="447"/>
        <end position="521"/>
    </location>
</feature>
<protein>
    <recommendedName>
        <fullName evidence="6">STAS domain-containing protein</fullName>
    </recommendedName>
</protein>
<comment type="caution">
    <text evidence="7">The sequence shown here is derived from an EMBL/GenBank/DDBJ whole genome shotgun (WGS) entry which is preliminary data.</text>
</comment>
<comment type="subcellular location">
    <subcellularLocation>
        <location evidence="1">Membrane</location>
        <topology evidence="1">Multi-pass membrane protein</topology>
    </subcellularLocation>
</comment>
<dbReference type="AlphaFoldDB" id="A0A0J7J1E9"/>
<dbReference type="OrthoDB" id="9769739at2"/>
<evidence type="ECO:0000313" key="8">
    <source>
        <dbReference type="Proteomes" id="UP000035900"/>
    </source>
</evidence>
<keyword evidence="8" id="KW-1185">Reference proteome</keyword>
<dbReference type="GO" id="GO:0055085">
    <property type="term" value="P:transmembrane transport"/>
    <property type="evidence" value="ECO:0007669"/>
    <property type="project" value="InterPro"/>
</dbReference>
<feature type="transmembrane region" description="Helical" evidence="5">
    <location>
        <begin position="207"/>
        <end position="232"/>
    </location>
</feature>
<feature type="transmembrane region" description="Helical" evidence="5">
    <location>
        <begin position="305"/>
        <end position="323"/>
    </location>
</feature>
<keyword evidence="2 5" id="KW-0812">Transmembrane</keyword>
<evidence type="ECO:0000256" key="3">
    <source>
        <dbReference type="ARBA" id="ARBA00022989"/>
    </source>
</evidence>
<evidence type="ECO:0000256" key="1">
    <source>
        <dbReference type="ARBA" id="ARBA00004141"/>
    </source>
</evidence>
<keyword evidence="4 5" id="KW-0472">Membrane</keyword>
<feature type="transmembrane region" description="Helical" evidence="5">
    <location>
        <begin position="177"/>
        <end position="195"/>
    </location>
</feature>
<feature type="transmembrane region" description="Helical" evidence="5">
    <location>
        <begin position="127"/>
        <end position="147"/>
    </location>
</feature>
<evidence type="ECO:0000256" key="2">
    <source>
        <dbReference type="ARBA" id="ARBA00022692"/>
    </source>
</evidence>
<evidence type="ECO:0000256" key="5">
    <source>
        <dbReference type="SAM" id="Phobius"/>
    </source>
</evidence>
<dbReference type="InterPro" id="IPR002645">
    <property type="entry name" value="STAS_dom"/>
</dbReference>
<feature type="transmembrane region" description="Helical" evidence="5">
    <location>
        <begin position="70"/>
        <end position="87"/>
    </location>
</feature>
<evidence type="ECO:0000313" key="7">
    <source>
        <dbReference type="EMBL" id="KMQ71891.1"/>
    </source>
</evidence>
<gene>
    <name evidence="7" type="ORF">ACM44_04445</name>
</gene>
<proteinExistence type="predicted"/>
<dbReference type="InterPro" id="IPR001902">
    <property type="entry name" value="SLC26A/SulP_fam"/>
</dbReference>
<feature type="transmembrane region" description="Helical" evidence="5">
    <location>
        <begin position="343"/>
        <end position="372"/>
    </location>
</feature>
<sequence length="521" mass="57170">MESEIRRSFKYYRLMFVKHDFAAGLTVFLVALPLCLGISLASGAPIYAGLISGIIGGIVVTVISGSQLSVSGPAAGLTTLVAASIIALGDYRIFLLTVVIAGVFQVLLGVLKLGVIASYFPSSVIKGMLAAIGIILISKQIPVALGYNGPNFWSTGFLELFISSHITENLKEFNSQLTKGAVLISTISLAAYIFLKQEKFKRFRLIPIPLFIVLIGIAMNYLLMLSGSSFALDSKQLVKIPDNIFSHIEFPDFTKLFSSQRIWKDGLIIGILATLETLLCIEAMDKLDKHNRITPVNRELVAQGTGNIFCGLLGAIPLTAVVVRGAANNDAGGRTKAASFTHGILLLLSVMLIPFVINLIPFASLSVILIMTGYSLTKPRIIRNIFKLGLNQFVPFAVTIGVVLATDLLFGVTVGILFSFYYIIKNHFKEDYEITHSHLNGIDYYHLKLHGNVTFLNKVKIKISLEEVPQYSVLTIDGSDIHFIDFDVLEIISEFKSKAHDRHIELHLVNIEIVETTAERH</sequence>
<dbReference type="PANTHER" id="PTHR11814">
    <property type="entry name" value="SULFATE TRANSPORTER"/>
    <property type="match status" value="1"/>
</dbReference>
<keyword evidence="3 5" id="KW-1133">Transmembrane helix</keyword>
<reference evidence="7 8" key="1">
    <citation type="journal article" date="2004" name="Int. J. Syst. Evol. Microbiol.">
        <title>Kaistella koreensis gen. nov., sp. nov., a novel member of the Chryseobacterium-Bergeyella-Riemerella branch.</title>
        <authorList>
            <person name="Kim M.K."/>
            <person name="Im W.T."/>
            <person name="Shin Y.K."/>
            <person name="Lim J.H."/>
            <person name="Kim S.H."/>
            <person name="Lee B.C."/>
            <person name="Park M.Y."/>
            <person name="Lee K.Y."/>
            <person name="Lee S.T."/>
        </authorList>
    </citation>
    <scope>NUCLEOTIDE SEQUENCE [LARGE SCALE GENOMIC DNA]</scope>
    <source>
        <strain evidence="7 8">CCUG 49689</strain>
    </source>
</reference>
<evidence type="ECO:0000256" key="4">
    <source>
        <dbReference type="ARBA" id="ARBA00023136"/>
    </source>
</evidence>
<organism evidence="7 8">
    <name type="scientific">Chryseobacterium koreense CCUG 49689</name>
    <dbReference type="NCBI Taxonomy" id="1304281"/>
    <lineage>
        <taxon>Bacteria</taxon>
        <taxon>Pseudomonadati</taxon>
        <taxon>Bacteroidota</taxon>
        <taxon>Flavobacteriia</taxon>
        <taxon>Flavobacteriales</taxon>
        <taxon>Weeksellaceae</taxon>
        <taxon>Chryseobacterium group</taxon>
        <taxon>Chryseobacterium</taxon>
    </lineage>
</organism>
<dbReference type="EMBL" id="LFNG01000005">
    <property type="protein sequence ID" value="KMQ71891.1"/>
    <property type="molecule type" value="Genomic_DNA"/>
</dbReference>
<name>A0A0J7J1E9_9FLAO</name>
<feature type="transmembrane region" description="Helical" evidence="5">
    <location>
        <begin position="393"/>
        <end position="424"/>
    </location>
</feature>
<dbReference type="PATRIC" id="fig|1304281.5.peg.958"/>
<evidence type="ECO:0000259" key="6">
    <source>
        <dbReference type="PROSITE" id="PS50801"/>
    </source>
</evidence>